<organism evidence="10 16">
    <name type="scientific">Glossina fuscipes</name>
    <dbReference type="NCBI Taxonomy" id="7396"/>
    <lineage>
        <taxon>Eukaryota</taxon>
        <taxon>Metazoa</taxon>
        <taxon>Ecdysozoa</taxon>
        <taxon>Arthropoda</taxon>
        <taxon>Hexapoda</taxon>
        <taxon>Insecta</taxon>
        <taxon>Pterygota</taxon>
        <taxon>Neoptera</taxon>
        <taxon>Endopterygota</taxon>
        <taxon>Diptera</taxon>
        <taxon>Brachycera</taxon>
        <taxon>Muscomorpha</taxon>
        <taxon>Hippoboscoidea</taxon>
        <taxon>Glossinidae</taxon>
        <taxon>Glossina</taxon>
    </lineage>
</organism>
<dbReference type="GeneID" id="119643724"/>
<sequence length="517" mass="57602">MSNANDSAKSRSTDVKYLVTQEGFSEEIQQSNLFHKFNAKVPARFVLYFLSCSGFLVSFMMRNDINIALVAMTAKNSTRLTEIFQTNESATLSSALASGDTFDWSPTVKSVIGGSFFVCYVLSQVVGGVAAQHFGTKHVFGWSQFATAFGSLCIPFAADLHYSVVIAIRCIQGFASGLTWPAMYAVVGYWIPLSERSRFMSSFQGFSIGIGLTYVICGFIIDNFSWRYAFFTTGSLGMLWCFLWYMLAYNTPHEHPRITDEELEYIEMNIGVEVKESVGMKVPWKCIFTSLPVWAISITTFGRIWIHYVFIFYGPSFMTNILKFPFQANGFLSGMPFICSYLSSVVFCCIADKMVLKEVMSLTNIRKLFTAFSQIIPGILIFSIGYINNIVVLLIIWFIAVTYITASYAGAMANIVDIAPNLAGQVLAFCQTIHMSASFLSPLAGGFIVTSEGSIEEWRILFGTSSVIAIVTYSIYQIYGTATIQKWNYLSTSNSNSSEENNILNNKDTEDNIPIDV</sequence>
<evidence type="ECO:0000256" key="6">
    <source>
        <dbReference type="ARBA" id="ARBA00023136"/>
    </source>
</evidence>
<evidence type="ECO:0000313" key="15">
    <source>
        <dbReference type="RefSeq" id="XP_037899086.1"/>
    </source>
</evidence>
<dbReference type="RefSeq" id="XP_037899085.1">
    <property type="nucleotide sequence ID" value="XM_038043157.1"/>
</dbReference>
<dbReference type="Gene3D" id="1.20.1250.20">
    <property type="entry name" value="MFS general substrate transporter like domains"/>
    <property type="match status" value="2"/>
</dbReference>
<evidence type="ECO:0000256" key="3">
    <source>
        <dbReference type="ARBA" id="ARBA00022692"/>
    </source>
</evidence>
<dbReference type="RefSeq" id="XP_037899083.1">
    <property type="nucleotide sequence ID" value="XM_038043155.1"/>
</dbReference>
<keyword evidence="3 8" id="KW-0812">Transmembrane</keyword>
<evidence type="ECO:0000256" key="4">
    <source>
        <dbReference type="ARBA" id="ARBA00022847"/>
    </source>
</evidence>
<feature type="transmembrane region" description="Helical" evidence="8">
    <location>
        <begin position="45"/>
        <end position="62"/>
    </location>
</feature>
<feature type="transmembrane region" description="Helical" evidence="8">
    <location>
        <begin position="111"/>
        <end position="132"/>
    </location>
</feature>
<proteinExistence type="predicted"/>
<evidence type="ECO:0000256" key="8">
    <source>
        <dbReference type="SAM" id="Phobius"/>
    </source>
</evidence>
<dbReference type="RefSeq" id="XP_037899089.1">
    <property type="nucleotide sequence ID" value="XM_038043161.1"/>
</dbReference>
<dbReference type="InterPro" id="IPR036259">
    <property type="entry name" value="MFS_trans_sf"/>
</dbReference>
<feature type="transmembrane region" description="Helical" evidence="8">
    <location>
        <begin position="139"/>
        <end position="158"/>
    </location>
</feature>
<evidence type="ECO:0000313" key="17">
    <source>
        <dbReference type="RefSeq" id="XP_037899089.1"/>
    </source>
</evidence>
<dbReference type="PROSITE" id="PS50850">
    <property type="entry name" value="MFS"/>
    <property type="match status" value="1"/>
</dbReference>
<dbReference type="KEGG" id="gfs:119643724"/>
<dbReference type="Pfam" id="PF07690">
    <property type="entry name" value="MFS_1"/>
    <property type="match status" value="1"/>
</dbReference>
<feature type="transmembrane region" description="Helical" evidence="8">
    <location>
        <begin position="227"/>
        <end position="247"/>
    </location>
</feature>
<feature type="transmembrane region" description="Helical" evidence="8">
    <location>
        <begin position="393"/>
        <end position="414"/>
    </location>
</feature>
<evidence type="ECO:0000313" key="13">
    <source>
        <dbReference type="RefSeq" id="XP_037899084.1"/>
    </source>
</evidence>
<dbReference type="SUPFAM" id="SSF103473">
    <property type="entry name" value="MFS general substrate transporter"/>
    <property type="match status" value="1"/>
</dbReference>
<keyword evidence="4" id="KW-0769">Symport</keyword>
<evidence type="ECO:0000313" key="16">
    <source>
        <dbReference type="RefSeq" id="XP_037899087.1"/>
    </source>
</evidence>
<dbReference type="InterPro" id="IPR050382">
    <property type="entry name" value="MFS_Na/Anion_cotransporter"/>
</dbReference>
<keyword evidence="5 8" id="KW-1133">Transmembrane helix</keyword>
<dbReference type="GO" id="GO:0006820">
    <property type="term" value="P:monoatomic anion transport"/>
    <property type="evidence" value="ECO:0007669"/>
    <property type="project" value="TreeGrafter"/>
</dbReference>
<feature type="transmembrane region" description="Helical" evidence="8">
    <location>
        <begin position="368"/>
        <end position="387"/>
    </location>
</feature>
<feature type="domain" description="Major facilitator superfamily (MFS) profile" evidence="9">
    <location>
        <begin position="46"/>
        <end position="484"/>
    </location>
</feature>
<feature type="transmembrane region" description="Helical" evidence="8">
    <location>
        <begin position="291"/>
        <end position="314"/>
    </location>
</feature>
<dbReference type="FunFam" id="1.20.1250.20:FF:000003">
    <property type="entry name" value="Solute carrier family 17 member 3"/>
    <property type="match status" value="1"/>
</dbReference>
<feature type="compositionally biased region" description="Low complexity" evidence="7">
    <location>
        <begin position="496"/>
        <end position="506"/>
    </location>
</feature>
<feature type="transmembrane region" description="Helical" evidence="8">
    <location>
        <begin position="164"/>
        <end position="191"/>
    </location>
</feature>
<dbReference type="InterPro" id="IPR011701">
    <property type="entry name" value="MFS"/>
</dbReference>
<name>A0A9C6E0L1_9MUSC</name>
<evidence type="ECO:0000313" key="10">
    <source>
        <dbReference type="Proteomes" id="UP000092443"/>
    </source>
</evidence>
<evidence type="ECO:0000256" key="1">
    <source>
        <dbReference type="ARBA" id="ARBA00004141"/>
    </source>
</evidence>
<dbReference type="PANTHER" id="PTHR11662">
    <property type="entry name" value="SOLUTE CARRIER FAMILY 17"/>
    <property type="match status" value="1"/>
</dbReference>
<feature type="transmembrane region" description="Helical" evidence="8">
    <location>
        <begin position="460"/>
        <end position="479"/>
    </location>
</feature>
<feature type="region of interest" description="Disordered" evidence="7">
    <location>
        <begin position="496"/>
        <end position="517"/>
    </location>
</feature>
<accession>A0A9C6E0L1</accession>
<protein>
    <submittedName>
        <fullName evidence="11 12">Sialin isoform X1</fullName>
    </submittedName>
</protein>
<feature type="transmembrane region" description="Helical" evidence="8">
    <location>
        <begin position="426"/>
        <end position="448"/>
    </location>
</feature>
<keyword evidence="2" id="KW-0813">Transport</keyword>
<evidence type="ECO:0000256" key="5">
    <source>
        <dbReference type="ARBA" id="ARBA00022989"/>
    </source>
</evidence>
<evidence type="ECO:0000313" key="14">
    <source>
        <dbReference type="RefSeq" id="XP_037899085.1"/>
    </source>
</evidence>
<dbReference type="FunFam" id="1.20.1250.20:FF:000157">
    <property type="entry name" value="Inorganic phosphate cotransporter"/>
    <property type="match status" value="1"/>
</dbReference>
<gene>
    <name evidence="11 12 13 14 15 16 17" type="primary">LOC119643724</name>
</gene>
<feature type="transmembrane region" description="Helical" evidence="8">
    <location>
        <begin position="334"/>
        <end position="356"/>
    </location>
</feature>
<evidence type="ECO:0000313" key="11">
    <source>
        <dbReference type="RefSeq" id="XP_037899082.1"/>
    </source>
</evidence>
<dbReference type="Proteomes" id="UP000092443">
    <property type="component" value="Unplaced"/>
</dbReference>
<evidence type="ECO:0000256" key="7">
    <source>
        <dbReference type="SAM" id="MobiDB-lite"/>
    </source>
</evidence>
<evidence type="ECO:0000313" key="12">
    <source>
        <dbReference type="RefSeq" id="XP_037899083.1"/>
    </source>
</evidence>
<comment type="subcellular location">
    <subcellularLocation>
        <location evidence="1">Membrane</location>
        <topology evidence="1">Multi-pass membrane protein</topology>
    </subcellularLocation>
</comment>
<evidence type="ECO:0000256" key="2">
    <source>
        <dbReference type="ARBA" id="ARBA00022448"/>
    </source>
</evidence>
<dbReference type="RefSeq" id="XP_037899087.1">
    <property type="nucleotide sequence ID" value="XM_038043159.1"/>
</dbReference>
<dbReference type="RefSeq" id="XP_037899084.1">
    <property type="nucleotide sequence ID" value="XM_038043156.1"/>
</dbReference>
<dbReference type="RefSeq" id="XP_037899086.1">
    <property type="nucleotide sequence ID" value="XM_038043158.1"/>
</dbReference>
<dbReference type="GO" id="GO:0015293">
    <property type="term" value="F:symporter activity"/>
    <property type="evidence" value="ECO:0007669"/>
    <property type="project" value="UniProtKB-KW"/>
</dbReference>
<keyword evidence="6 8" id="KW-0472">Membrane</keyword>
<dbReference type="RefSeq" id="XP_037899082.1">
    <property type="nucleotide sequence ID" value="XM_038043154.1"/>
</dbReference>
<dbReference type="AlphaFoldDB" id="A0A9C6E0L1"/>
<reference evidence="11 12" key="1">
    <citation type="submission" date="2025-04" db="UniProtKB">
        <authorList>
            <consortium name="RefSeq"/>
        </authorList>
    </citation>
    <scope>IDENTIFICATION</scope>
    <source>
        <tissue evidence="11 12">Whole body pupa</tissue>
    </source>
</reference>
<evidence type="ECO:0000259" key="9">
    <source>
        <dbReference type="PROSITE" id="PS50850"/>
    </source>
</evidence>
<feature type="transmembrane region" description="Helical" evidence="8">
    <location>
        <begin position="203"/>
        <end position="221"/>
    </location>
</feature>
<dbReference type="InterPro" id="IPR020846">
    <property type="entry name" value="MFS_dom"/>
</dbReference>
<dbReference type="PANTHER" id="PTHR11662:SF77">
    <property type="entry name" value="MAJOR FACILITATOR SUPERFAMILY TRANSPORTER 17, ISOFORM F"/>
    <property type="match status" value="1"/>
</dbReference>
<dbReference type="GO" id="GO:0016020">
    <property type="term" value="C:membrane"/>
    <property type="evidence" value="ECO:0007669"/>
    <property type="project" value="UniProtKB-SubCell"/>
</dbReference>
<keyword evidence="10" id="KW-1185">Reference proteome</keyword>